<accession>A0A2G6MTF6</accession>
<feature type="transmembrane region" description="Helical" evidence="5">
    <location>
        <begin position="12"/>
        <end position="31"/>
    </location>
</feature>
<dbReference type="InterPro" id="IPR035952">
    <property type="entry name" value="Rhomboid-like_sf"/>
</dbReference>
<reference evidence="7 8" key="1">
    <citation type="submission" date="2017-10" db="EMBL/GenBank/DDBJ databases">
        <title>Novel microbial diversity and functional potential in the marine mammal oral microbiome.</title>
        <authorList>
            <person name="Dudek N.K."/>
            <person name="Sun C.L."/>
            <person name="Burstein D."/>
            <person name="Kantor R.S."/>
            <person name="Aliaga Goltsman D.S."/>
            <person name="Bik E.M."/>
            <person name="Thomas B.C."/>
            <person name="Banfield J.F."/>
            <person name="Relman D.A."/>
        </authorList>
    </citation>
    <scope>NUCLEOTIDE SEQUENCE [LARGE SCALE GENOMIC DNA]</scope>
    <source>
        <strain evidence="7">DOLJORAL78_47_202</strain>
    </source>
</reference>
<feature type="transmembrane region" description="Helical" evidence="5">
    <location>
        <begin position="91"/>
        <end position="111"/>
    </location>
</feature>
<organism evidence="7 8">
    <name type="scientific">Desulfobacter postgatei</name>
    <dbReference type="NCBI Taxonomy" id="2293"/>
    <lineage>
        <taxon>Bacteria</taxon>
        <taxon>Pseudomonadati</taxon>
        <taxon>Thermodesulfobacteriota</taxon>
        <taxon>Desulfobacteria</taxon>
        <taxon>Desulfobacterales</taxon>
        <taxon>Desulfobacteraceae</taxon>
        <taxon>Desulfobacter</taxon>
    </lineage>
</organism>
<evidence type="ECO:0000256" key="3">
    <source>
        <dbReference type="ARBA" id="ARBA00022989"/>
    </source>
</evidence>
<comment type="caution">
    <text evidence="7">The sequence shown here is derived from an EMBL/GenBank/DDBJ whole genome shotgun (WGS) entry which is preliminary data.</text>
</comment>
<feature type="transmembrane region" description="Helical" evidence="5">
    <location>
        <begin position="66"/>
        <end position="85"/>
    </location>
</feature>
<dbReference type="AlphaFoldDB" id="A0A2G6MTF6"/>
<evidence type="ECO:0000256" key="5">
    <source>
        <dbReference type="SAM" id="Phobius"/>
    </source>
</evidence>
<dbReference type="EMBL" id="PDTI01000012">
    <property type="protein sequence ID" value="PIE63236.1"/>
    <property type="molecule type" value="Genomic_DNA"/>
</dbReference>
<evidence type="ECO:0000313" key="8">
    <source>
        <dbReference type="Proteomes" id="UP000231203"/>
    </source>
</evidence>
<protein>
    <recommendedName>
        <fullName evidence="6">VanZ-like domain-containing protein</fullName>
    </recommendedName>
</protein>
<evidence type="ECO:0000256" key="2">
    <source>
        <dbReference type="ARBA" id="ARBA00022692"/>
    </source>
</evidence>
<keyword evidence="3 5" id="KW-1133">Transmembrane helix</keyword>
<sequence length="121" mass="13689">MKQFVDEIKKRWKALTLVLLAIITVFSLFPLNGSPSAPGADKTHHFIAYAMLMLPTALRKPANWRLLGLFFILYSGVIEFIQPFVNRYGDWMDMCANFTGVICGVIIAWLINLTISAKQPK</sequence>
<evidence type="ECO:0000256" key="4">
    <source>
        <dbReference type="ARBA" id="ARBA00023136"/>
    </source>
</evidence>
<dbReference type="SUPFAM" id="SSF144091">
    <property type="entry name" value="Rhomboid-like"/>
    <property type="match status" value="1"/>
</dbReference>
<evidence type="ECO:0000259" key="6">
    <source>
        <dbReference type="Pfam" id="PF04892"/>
    </source>
</evidence>
<proteinExistence type="predicted"/>
<keyword evidence="4 5" id="KW-0472">Membrane</keyword>
<comment type="subcellular location">
    <subcellularLocation>
        <location evidence="1">Membrane</location>
        <topology evidence="1">Multi-pass membrane protein</topology>
    </subcellularLocation>
</comment>
<dbReference type="Proteomes" id="UP000231203">
    <property type="component" value="Unassembled WGS sequence"/>
</dbReference>
<gene>
    <name evidence="7" type="ORF">CSA25_01215</name>
</gene>
<name>A0A2G6MTF6_9BACT</name>
<dbReference type="Pfam" id="PF04892">
    <property type="entry name" value="VanZ"/>
    <property type="match status" value="1"/>
</dbReference>
<feature type="domain" description="VanZ-like" evidence="6">
    <location>
        <begin position="33"/>
        <end position="111"/>
    </location>
</feature>
<evidence type="ECO:0000313" key="7">
    <source>
        <dbReference type="EMBL" id="PIE63236.1"/>
    </source>
</evidence>
<dbReference type="PANTHER" id="PTHR28008:SF1">
    <property type="entry name" value="DOMAIN PROTEIN, PUTATIVE (AFU_ORTHOLOGUE AFUA_3G10980)-RELATED"/>
    <property type="match status" value="1"/>
</dbReference>
<dbReference type="PANTHER" id="PTHR28008">
    <property type="entry name" value="DOMAIN PROTEIN, PUTATIVE (AFU_ORTHOLOGUE AFUA_3G10980)-RELATED"/>
    <property type="match status" value="1"/>
</dbReference>
<dbReference type="InterPro" id="IPR006976">
    <property type="entry name" value="VanZ-like"/>
</dbReference>
<dbReference type="GO" id="GO:0016020">
    <property type="term" value="C:membrane"/>
    <property type="evidence" value="ECO:0007669"/>
    <property type="project" value="UniProtKB-SubCell"/>
</dbReference>
<keyword evidence="2 5" id="KW-0812">Transmembrane</keyword>
<evidence type="ECO:0000256" key="1">
    <source>
        <dbReference type="ARBA" id="ARBA00004141"/>
    </source>
</evidence>